<dbReference type="InterPro" id="IPR050832">
    <property type="entry name" value="Bact_Acetyltransf"/>
</dbReference>
<dbReference type="InterPro" id="IPR000182">
    <property type="entry name" value="GNAT_dom"/>
</dbReference>
<gene>
    <name evidence="4" type="ORF">B0T11DRAFT_115295</name>
</gene>
<dbReference type="OrthoDB" id="41532at2759"/>
<dbReference type="CDD" id="cd04301">
    <property type="entry name" value="NAT_SF"/>
    <property type="match status" value="1"/>
</dbReference>
<evidence type="ECO:0000259" key="3">
    <source>
        <dbReference type="PROSITE" id="PS51186"/>
    </source>
</evidence>
<dbReference type="PROSITE" id="PS51186">
    <property type="entry name" value="GNAT"/>
    <property type="match status" value="1"/>
</dbReference>
<reference evidence="4" key="1">
    <citation type="journal article" date="2021" name="Nat. Commun.">
        <title>Genetic determinants of endophytism in the Arabidopsis root mycobiome.</title>
        <authorList>
            <person name="Mesny F."/>
            <person name="Miyauchi S."/>
            <person name="Thiergart T."/>
            <person name="Pickel B."/>
            <person name="Atanasova L."/>
            <person name="Karlsson M."/>
            <person name="Huettel B."/>
            <person name="Barry K.W."/>
            <person name="Haridas S."/>
            <person name="Chen C."/>
            <person name="Bauer D."/>
            <person name="Andreopoulos W."/>
            <person name="Pangilinan J."/>
            <person name="LaButti K."/>
            <person name="Riley R."/>
            <person name="Lipzen A."/>
            <person name="Clum A."/>
            <person name="Drula E."/>
            <person name="Henrissat B."/>
            <person name="Kohler A."/>
            <person name="Grigoriev I.V."/>
            <person name="Martin F.M."/>
            <person name="Hacquard S."/>
        </authorList>
    </citation>
    <scope>NUCLEOTIDE SEQUENCE</scope>
    <source>
        <strain evidence="4">MPI-CAGE-AT-0016</strain>
    </source>
</reference>
<evidence type="ECO:0000256" key="1">
    <source>
        <dbReference type="ARBA" id="ARBA00022679"/>
    </source>
</evidence>
<dbReference type="AlphaFoldDB" id="A0A8K0X263"/>
<dbReference type="EMBL" id="JAGPXD010000004">
    <property type="protein sequence ID" value="KAH7359448.1"/>
    <property type="molecule type" value="Genomic_DNA"/>
</dbReference>
<evidence type="ECO:0000256" key="2">
    <source>
        <dbReference type="ARBA" id="ARBA00023315"/>
    </source>
</evidence>
<dbReference type="GO" id="GO:0016747">
    <property type="term" value="F:acyltransferase activity, transferring groups other than amino-acyl groups"/>
    <property type="evidence" value="ECO:0007669"/>
    <property type="project" value="InterPro"/>
</dbReference>
<sequence length="192" mass="21258">MAAADDVASRPTKAFEDSKLHNVVISQATPEEIPAIVDFTKVARAEIFPMIDQTSHDVQTARELAQFQQKYIDDPDGAFLIARVDGAIAASIAYVAYDGRFPYLNLAPSRTVEVIRLYVDPGIRRAGLASRVFAALEKTAREAGIEQLYLHTHPFLPGAATFWERHGFSVIHVDDDPVWQTIHMKLGLAAQQ</sequence>
<evidence type="ECO:0000313" key="5">
    <source>
        <dbReference type="Proteomes" id="UP000813385"/>
    </source>
</evidence>
<organism evidence="4 5">
    <name type="scientific">Plectosphaerella cucumerina</name>
    <dbReference type="NCBI Taxonomy" id="40658"/>
    <lineage>
        <taxon>Eukaryota</taxon>
        <taxon>Fungi</taxon>
        <taxon>Dikarya</taxon>
        <taxon>Ascomycota</taxon>
        <taxon>Pezizomycotina</taxon>
        <taxon>Sordariomycetes</taxon>
        <taxon>Hypocreomycetidae</taxon>
        <taxon>Glomerellales</taxon>
        <taxon>Plectosphaerellaceae</taxon>
        <taxon>Plectosphaerella</taxon>
    </lineage>
</organism>
<accession>A0A8K0X263</accession>
<dbReference type="Proteomes" id="UP000813385">
    <property type="component" value="Unassembled WGS sequence"/>
</dbReference>
<comment type="caution">
    <text evidence="4">The sequence shown here is derived from an EMBL/GenBank/DDBJ whole genome shotgun (WGS) entry which is preliminary data.</text>
</comment>
<dbReference type="Gene3D" id="3.40.630.30">
    <property type="match status" value="1"/>
</dbReference>
<keyword evidence="1" id="KW-0808">Transferase</keyword>
<dbReference type="SUPFAM" id="SSF55729">
    <property type="entry name" value="Acyl-CoA N-acyltransferases (Nat)"/>
    <property type="match status" value="1"/>
</dbReference>
<proteinExistence type="predicted"/>
<protein>
    <submittedName>
        <fullName evidence="4">GNAT family acetyltransferase</fullName>
    </submittedName>
</protein>
<dbReference type="InterPro" id="IPR016181">
    <property type="entry name" value="Acyl_CoA_acyltransferase"/>
</dbReference>
<dbReference type="Pfam" id="PF00583">
    <property type="entry name" value="Acetyltransf_1"/>
    <property type="match status" value="1"/>
</dbReference>
<keyword evidence="5" id="KW-1185">Reference proteome</keyword>
<dbReference type="PANTHER" id="PTHR43877">
    <property type="entry name" value="AMINOALKYLPHOSPHONATE N-ACETYLTRANSFERASE-RELATED-RELATED"/>
    <property type="match status" value="1"/>
</dbReference>
<feature type="domain" description="N-acetyltransferase" evidence="3">
    <location>
        <begin position="23"/>
        <end position="189"/>
    </location>
</feature>
<keyword evidence="2" id="KW-0012">Acyltransferase</keyword>
<evidence type="ECO:0000313" key="4">
    <source>
        <dbReference type="EMBL" id="KAH7359448.1"/>
    </source>
</evidence>
<name>A0A8K0X263_9PEZI</name>